<feature type="domain" description="Zinc-ribbon" evidence="2">
    <location>
        <begin position="141"/>
        <end position="162"/>
    </location>
</feature>
<dbReference type="OrthoDB" id="43665at2157"/>
<dbReference type="InterPro" id="IPR026870">
    <property type="entry name" value="Zinc_ribbon_dom"/>
</dbReference>
<evidence type="ECO:0000313" key="3">
    <source>
        <dbReference type="EMBL" id="AWR93583.1"/>
    </source>
</evidence>
<dbReference type="Pfam" id="PF13240">
    <property type="entry name" value="Zn_Ribbon_1"/>
    <property type="match status" value="1"/>
</dbReference>
<feature type="region of interest" description="Disordered" evidence="1">
    <location>
        <begin position="113"/>
        <end position="132"/>
    </location>
</feature>
<feature type="compositionally biased region" description="Pro residues" evidence="1">
    <location>
        <begin position="113"/>
        <end position="123"/>
    </location>
</feature>
<gene>
    <name evidence="3" type="ORF">DFR85_02130</name>
</gene>
<protein>
    <submittedName>
        <fullName evidence="3">Zinc ribbon domain-containing protein</fullName>
    </submittedName>
</protein>
<keyword evidence="4" id="KW-1185">Reference proteome</keyword>
<reference evidence="3 4" key="1">
    <citation type="submission" date="2018-05" db="EMBL/GenBank/DDBJ databases">
        <title>Complete Genome Sequences of Extremely Thermoacidophilic, Metal-Mobilizing Type-Strain Members of the Archaeal Family Sulfolobaceae: Acidianus brierleyi DSM-1651T, Acidianus sulfidivorans DSM-18786T, Metallosphaera hakonensis DSM-7519T, and Metallosphaera prunae DSM-10039T.</title>
        <authorList>
            <person name="Counts J.A."/>
            <person name="Kelly R.M."/>
        </authorList>
    </citation>
    <scope>NUCLEOTIDE SEQUENCE [LARGE SCALE GENOMIC DNA]</scope>
    <source>
        <strain evidence="3 4">DSM 1651</strain>
    </source>
</reference>
<evidence type="ECO:0000256" key="1">
    <source>
        <dbReference type="SAM" id="MobiDB-lite"/>
    </source>
</evidence>
<organism evidence="3 4">
    <name type="scientific">Acidianus brierleyi</name>
    <dbReference type="NCBI Taxonomy" id="41673"/>
    <lineage>
        <taxon>Archaea</taxon>
        <taxon>Thermoproteota</taxon>
        <taxon>Thermoprotei</taxon>
        <taxon>Sulfolobales</taxon>
        <taxon>Sulfolobaceae</taxon>
        <taxon>Acidianus</taxon>
    </lineage>
</organism>
<proteinExistence type="predicted"/>
<dbReference type="GeneID" id="36830916"/>
<dbReference type="KEGG" id="abri:DFR85_02130"/>
<sequence length="163" mass="18323">MEKTYTGRYINLQALAQEINSILAGEGWESSTQMMSPPMGSMQDYIVRGLKKGHMHHAEELIIRITGAPNDFRIIIEEEHIGALGRELIDHRLFKQIDKEINDGLFDMPYTPTPSPQMTPTPQMPSMQPQMPQTTAQGLRCSQCGYQNPPGAKFCLNCGNKLM</sequence>
<name>A0A2U9IC48_9CREN</name>
<dbReference type="Gene3D" id="4.10.1060.50">
    <property type="match status" value="1"/>
</dbReference>
<accession>A0A2U9IC48</accession>
<dbReference type="Proteomes" id="UP000248044">
    <property type="component" value="Chromosome"/>
</dbReference>
<dbReference type="RefSeq" id="WP_110269467.1">
    <property type="nucleotide sequence ID" value="NZ_CP029289.2"/>
</dbReference>
<evidence type="ECO:0000259" key="2">
    <source>
        <dbReference type="Pfam" id="PF13240"/>
    </source>
</evidence>
<dbReference type="AlphaFoldDB" id="A0A2U9IC48"/>
<evidence type="ECO:0000313" key="4">
    <source>
        <dbReference type="Proteomes" id="UP000248044"/>
    </source>
</evidence>
<dbReference type="InterPro" id="IPR038587">
    <property type="entry name" value="Ribosomal_eL40_sf"/>
</dbReference>
<dbReference type="EMBL" id="CP029289">
    <property type="protein sequence ID" value="AWR93583.1"/>
    <property type="molecule type" value="Genomic_DNA"/>
</dbReference>